<dbReference type="InterPro" id="IPR020449">
    <property type="entry name" value="Tscrpt_reg_AraC-type_HTH"/>
</dbReference>
<accession>A0ABW5RE88</accession>
<evidence type="ECO:0000259" key="5">
    <source>
        <dbReference type="PROSITE" id="PS01124"/>
    </source>
</evidence>
<comment type="caution">
    <text evidence="6">The sequence shown here is derived from an EMBL/GenBank/DDBJ whole genome shotgun (WGS) entry which is preliminary data.</text>
</comment>
<evidence type="ECO:0000313" key="7">
    <source>
        <dbReference type="Proteomes" id="UP001597497"/>
    </source>
</evidence>
<dbReference type="InterPro" id="IPR018060">
    <property type="entry name" value="HTH_AraC"/>
</dbReference>
<gene>
    <name evidence="6" type="ORF">ACFSUC_17565</name>
</gene>
<dbReference type="Pfam" id="PF02311">
    <property type="entry name" value="AraC_binding"/>
    <property type="match status" value="1"/>
</dbReference>
<dbReference type="InterPro" id="IPR037923">
    <property type="entry name" value="HTH-like"/>
</dbReference>
<protein>
    <submittedName>
        <fullName evidence="6">Helix-turn-helix domain-containing protein</fullName>
    </submittedName>
</protein>
<dbReference type="InterPro" id="IPR009057">
    <property type="entry name" value="Homeodomain-like_sf"/>
</dbReference>
<evidence type="ECO:0000256" key="4">
    <source>
        <dbReference type="SAM" id="MobiDB-lite"/>
    </source>
</evidence>
<keyword evidence="1" id="KW-0805">Transcription regulation</keyword>
<dbReference type="EMBL" id="JBHUMM010000043">
    <property type="protein sequence ID" value="MFD2673382.1"/>
    <property type="molecule type" value="Genomic_DNA"/>
</dbReference>
<dbReference type="Gene3D" id="1.10.10.60">
    <property type="entry name" value="Homeodomain-like"/>
    <property type="match status" value="2"/>
</dbReference>
<dbReference type="Pfam" id="PF12833">
    <property type="entry name" value="HTH_18"/>
    <property type="match status" value="1"/>
</dbReference>
<feature type="domain" description="HTH araC/xylS-type" evidence="5">
    <location>
        <begin position="161"/>
        <end position="259"/>
    </location>
</feature>
<proteinExistence type="predicted"/>
<evidence type="ECO:0000256" key="2">
    <source>
        <dbReference type="ARBA" id="ARBA00023125"/>
    </source>
</evidence>
<dbReference type="PROSITE" id="PS01124">
    <property type="entry name" value="HTH_ARAC_FAMILY_2"/>
    <property type="match status" value="1"/>
</dbReference>
<dbReference type="PRINTS" id="PR00032">
    <property type="entry name" value="HTHARAC"/>
</dbReference>
<keyword evidence="7" id="KW-1185">Reference proteome</keyword>
<feature type="region of interest" description="Disordered" evidence="4">
    <location>
        <begin position="256"/>
        <end position="277"/>
    </location>
</feature>
<sequence>MKIHLCDYSFHTEPFRQFYRDGLDTYIFRLQTEGASHVLVNGQMETILPGELLLYEPGEPYQLEASVQNEDDADVSGDYYVMCTGSWIDQWWALSPRPKRTKVAEDMRLKAIWYQLILEKRRMEDSDPALLAALLQSLCYMIDRAIQENSHLPSNPSFYALKMKYFIEEHATKRMKLEDVAAHVGLSVSRTGHLFKSEYGMSVLQYAQKVRLAIAIELMKNSPMTLEHVAEISGFGSYSYFHRIFREHYGISPGRYRKTSNKRYPAQVAQKDTSPNT</sequence>
<name>A0ABW5RE88_9BACL</name>
<organism evidence="6 7">
    <name type="scientific">Marinicrinis sediminis</name>
    <dbReference type="NCBI Taxonomy" id="1652465"/>
    <lineage>
        <taxon>Bacteria</taxon>
        <taxon>Bacillati</taxon>
        <taxon>Bacillota</taxon>
        <taxon>Bacilli</taxon>
        <taxon>Bacillales</taxon>
        <taxon>Paenibacillaceae</taxon>
    </lineage>
</organism>
<dbReference type="Proteomes" id="UP001597497">
    <property type="component" value="Unassembled WGS sequence"/>
</dbReference>
<dbReference type="SMART" id="SM00342">
    <property type="entry name" value="HTH_ARAC"/>
    <property type="match status" value="1"/>
</dbReference>
<keyword evidence="2" id="KW-0238">DNA-binding</keyword>
<evidence type="ECO:0000256" key="3">
    <source>
        <dbReference type="ARBA" id="ARBA00023163"/>
    </source>
</evidence>
<dbReference type="RefSeq" id="WP_379930949.1">
    <property type="nucleotide sequence ID" value="NZ_JBHUMM010000043.1"/>
</dbReference>
<dbReference type="PANTHER" id="PTHR43280:SF2">
    <property type="entry name" value="HTH-TYPE TRANSCRIPTIONAL REGULATOR EXSA"/>
    <property type="match status" value="1"/>
</dbReference>
<keyword evidence="3" id="KW-0804">Transcription</keyword>
<reference evidence="7" key="1">
    <citation type="journal article" date="2019" name="Int. J. Syst. Evol. Microbiol.">
        <title>The Global Catalogue of Microorganisms (GCM) 10K type strain sequencing project: providing services to taxonomists for standard genome sequencing and annotation.</title>
        <authorList>
            <consortium name="The Broad Institute Genomics Platform"/>
            <consortium name="The Broad Institute Genome Sequencing Center for Infectious Disease"/>
            <person name="Wu L."/>
            <person name="Ma J."/>
        </authorList>
    </citation>
    <scope>NUCLEOTIDE SEQUENCE [LARGE SCALE GENOMIC DNA]</scope>
    <source>
        <strain evidence="7">KCTC 33676</strain>
    </source>
</reference>
<dbReference type="SUPFAM" id="SSF46689">
    <property type="entry name" value="Homeodomain-like"/>
    <property type="match status" value="2"/>
</dbReference>
<evidence type="ECO:0000256" key="1">
    <source>
        <dbReference type="ARBA" id="ARBA00023015"/>
    </source>
</evidence>
<dbReference type="PANTHER" id="PTHR43280">
    <property type="entry name" value="ARAC-FAMILY TRANSCRIPTIONAL REGULATOR"/>
    <property type="match status" value="1"/>
</dbReference>
<dbReference type="InterPro" id="IPR003313">
    <property type="entry name" value="AraC-bd"/>
</dbReference>
<evidence type="ECO:0000313" key="6">
    <source>
        <dbReference type="EMBL" id="MFD2673382.1"/>
    </source>
</evidence>
<dbReference type="SUPFAM" id="SSF51215">
    <property type="entry name" value="Regulatory protein AraC"/>
    <property type="match status" value="1"/>
</dbReference>